<dbReference type="EMBL" id="BMWS01000009">
    <property type="protein sequence ID" value="GGX15588.1"/>
    <property type="molecule type" value="Genomic_DNA"/>
</dbReference>
<dbReference type="Proteomes" id="UP000601108">
    <property type="component" value="Unassembled WGS sequence"/>
</dbReference>
<dbReference type="Gene3D" id="3.90.930.1">
    <property type="match status" value="1"/>
</dbReference>
<reference evidence="1 2" key="1">
    <citation type="journal article" date="2014" name="Int. J. Syst. Evol. Microbiol.">
        <title>Complete genome sequence of Corynebacterium casei LMG S-19264T (=DSM 44701T), isolated from a smear-ripened cheese.</title>
        <authorList>
            <consortium name="US DOE Joint Genome Institute (JGI-PGF)"/>
            <person name="Walter F."/>
            <person name="Albersmeier A."/>
            <person name="Kalinowski J."/>
            <person name="Ruckert C."/>
        </authorList>
    </citation>
    <scope>NUCLEOTIDE SEQUENCE [LARGE SCALE GENOMIC DNA]</scope>
    <source>
        <strain evidence="1 2">KCTC 12285</strain>
    </source>
</reference>
<dbReference type="AlphaFoldDB" id="A0A918JUQ8"/>
<evidence type="ECO:0008006" key="3">
    <source>
        <dbReference type="Google" id="ProtNLM"/>
    </source>
</evidence>
<protein>
    <recommendedName>
        <fullName evidence="3">Antitoxin component YwqK of the YwqJK toxin-antitoxin module</fullName>
    </recommendedName>
</protein>
<organism evidence="1 2">
    <name type="scientific">Aquimarina muelleri</name>
    <dbReference type="NCBI Taxonomy" id="279356"/>
    <lineage>
        <taxon>Bacteria</taxon>
        <taxon>Pseudomonadati</taxon>
        <taxon>Bacteroidota</taxon>
        <taxon>Flavobacteriia</taxon>
        <taxon>Flavobacteriales</taxon>
        <taxon>Flavobacteriaceae</taxon>
        <taxon>Aquimarina</taxon>
    </lineage>
</organism>
<proteinExistence type="predicted"/>
<comment type="caution">
    <text evidence="1">The sequence shown here is derived from an EMBL/GenBank/DDBJ whole genome shotgun (WGS) entry which is preliminary data.</text>
</comment>
<name>A0A918JUQ8_9FLAO</name>
<evidence type="ECO:0000313" key="1">
    <source>
        <dbReference type="EMBL" id="GGX15588.1"/>
    </source>
</evidence>
<gene>
    <name evidence="1" type="ORF">GCM10007384_16400</name>
</gene>
<sequence length="209" mass="24407">MENSLLKKIAFVMISFFCLTLFSQDFSKYDYTSLENYEFQNFIKDGVAKELSGNFYIVDRSNGGKIKSIEIKRYLKGQKVGEWLVFRDLFNGLKLAFVANYKRNKLNGYYFESDNHSYSKKGFYKDNMKEGLWKLSENGFLEEIKYSNDVKSGVYKSTKDRMIVRGQYINGLKEGVWTTTDSDLGLVLKETYKKGKLILKESIDPFKKK</sequence>
<accession>A0A918JUQ8</accession>
<dbReference type="SUPFAM" id="SSF82185">
    <property type="entry name" value="Histone H3 K4-specific methyltransferase SET7/9 N-terminal domain"/>
    <property type="match status" value="1"/>
</dbReference>
<evidence type="ECO:0000313" key="2">
    <source>
        <dbReference type="Proteomes" id="UP000601108"/>
    </source>
</evidence>
<keyword evidence="2" id="KW-1185">Reference proteome</keyword>